<organism evidence="6 7">
    <name type="scientific">Paramormyrops kingsleyae</name>
    <dbReference type="NCBI Taxonomy" id="1676925"/>
    <lineage>
        <taxon>Eukaryota</taxon>
        <taxon>Metazoa</taxon>
        <taxon>Chordata</taxon>
        <taxon>Craniata</taxon>
        <taxon>Vertebrata</taxon>
        <taxon>Euteleostomi</taxon>
        <taxon>Actinopterygii</taxon>
        <taxon>Neopterygii</taxon>
        <taxon>Teleostei</taxon>
        <taxon>Osteoglossocephala</taxon>
        <taxon>Osteoglossomorpha</taxon>
        <taxon>Osteoglossiformes</taxon>
        <taxon>Mormyridae</taxon>
        <taxon>Paramormyrops</taxon>
    </lineage>
</organism>
<dbReference type="InterPro" id="IPR007110">
    <property type="entry name" value="Ig-like_dom"/>
</dbReference>
<keyword evidence="4" id="KW-0732">Signal</keyword>
<dbReference type="SMART" id="SM00409">
    <property type="entry name" value="IG"/>
    <property type="match status" value="1"/>
</dbReference>
<feature type="chain" id="PRO_5046962551" description="Ig-like domain-containing protein" evidence="4">
    <location>
        <begin position="24"/>
        <end position="150"/>
    </location>
</feature>
<dbReference type="InterPro" id="IPR050671">
    <property type="entry name" value="CD300_family_receptors"/>
</dbReference>
<evidence type="ECO:0000256" key="1">
    <source>
        <dbReference type="ARBA" id="ARBA00004370"/>
    </source>
</evidence>
<evidence type="ECO:0000259" key="5">
    <source>
        <dbReference type="PROSITE" id="PS50835"/>
    </source>
</evidence>
<evidence type="ECO:0000313" key="7">
    <source>
        <dbReference type="Proteomes" id="UP000261540"/>
    </source>
</evidence>
<dbReference type="Proteomes" id="UP000261540">
    <property type="component" value="Unplaced"/>
</dbReference>
<dbReference type="GO" id="GO:0004888">
    <property type="term" value="F:transmembrane signaling receptor activity"/>
    <property type="evidence" value="ECO:0007669"/>
    <property type="project" value="TreeGrafter"/>
</dbReference>
<dbReference type="InterPro" id="IPR013783">
    <property type="entry name" value="Ig-like_fold"/>
</dbReference>
<comment type="subcellular location">
    <subcellularLocation>
        <location evidence="1">Membrane</location>
    </subcellularLocation>
</comment>
<dbReference type="InterPro" id="IPR003599">
    <property type="entry name" value="Ig_sub"/>
</dbReference>
<dbReference type="GeneTree" id="ENSGT00950000182977"/>
<dbReference type="Ensembl" id="ENSPKIT00000021100.1">
    <property type="protein sequence ID" value="ENSPKIP00000040082.1"/>
    <property type="gene ID" value="ENSPKIG00000017189.1"/>
</dbReference>
<feature type="signal peptide" evidence="4">
    <location>
        <begin position="1"/>
        <end position="23"/>
    </location>
</feature>
<dbReference type="Gene3D" id="2.60.40.10">
    <property type="entry name" value="Immunoglobulins"/>
    <property type="match status" value="1"/>
</dbReference>
<evidence type="ECO:0000256" key="3">
    <source>
        <dbReference type="ARBA" id="ARBA00023136"/>
    </source>
</evidence>
<name>A0A3B3TA08_9TELE</name>
<dbReference type="PANTHER" id="PTHR11860">
    <property type="entry name" value="POLYMERIC-IMMUNOGLOBULIN RECEPTOR"/>
    <property type="match status" value="1"/>
</dbReference>
<dbReference type="GO" id="GO:0005886">
    <property type="term" value="C:plasma membrane"/>
    <property type="evidence" value="ECO:0007669"/>
    <property type="project" value="TreeGrafter"/>
</dbReference>
<reference evidence="6" key="1">
    <citation type="submission" date="2025-08" db="UniProtKB">
        <authorList>
            <consortium name="Ensembl"/>
        </authorList>
    </citation>
    <scope>IDENTIFICATION</scope>
</reference>
<accession>A0A3B3TA08</accession>
<evidence type="ECO:0000313" key="6">
    <source>
        <dbReference type="Ensembl" id="ENSPKIP00000040082.1"/>
    </source>
</evidence>
<dbReference type="InterPro" id="IPR036179">
    <property type="entry name" value="Ig-like_dom_sf"/>
</dbReference>
<protein>
    <recommendedName>
        <fullName evidence="5">Ig-like domain-containing protein</fullName>
    </recommendedName>
</protein>
<dbReference type="Pfam" id="PF07686">
    <property type="entry name" value="V-set"/>
    <property type="match status" value="1"/>
</dbReference>
<reference evidence="6" key="2">
    <citation type="submission" date="2025-09" db="UniProtKB">
        <authorList>
            <consortium name="Ensembl"/>
        </authorList>
    </citation>
    <scope>IDENTIFICATION</scope>
</reference>
<keyword evidence="3" id="KW-0472">Membrane</keyword>
<keyword evidence="2" id="KW-0812">Transmembrane</keyword>
<dbReference type="SUPFAM" id="SSF48726">
    <property type="entry name" value="Immunoglobulin"/>
    <property type="match status" value="1"/>
</dbReference>
<dbReference type="AlphaFoldDB" id="A0A3B3TA08"/>
<keyword evidence="7" id="KW-1185">Reference proteome</keyword>
<sequence length="150" mass="16570">MSRMVGAFLLPGSLLILYGSTRTGNPNVTLIKEVRGYVGGKVNIDCPYPADYIHVAKYWCQDPCKDADVLVKSEKSDTYISKGRFSLYDNSNGRSFRVTIKKLTLEDAGMYYCGVAKWGKDIYTEVHVNVSEGIAMSLSSPQVCYMATVG</sequence>
<dbReference type="PROSITE" id="PS50835">
    <property type="entry name" value="IG_LIKE"/>
    <property type="match status" value="1"/>
</dbReference>
<evidence type="ECO:0000256" key="4">
    <source>
        <dbReference type="SAM" id="SignalP"/>
    </source>
</evidence>
<evidence type="ECO:0000256" key="2">
    <source>
        <dbReference type="ARBA" id="ARBA00022692"/>
    </source>
</evidence>
<dbReference type="InterPro" id="IPR013106">
    <property type="entry name" value="Ig_V-set"/>
</dbReference>
<feature type="domain" description="Ig-like" evidence="5">
    <location>
        <begin position="26"/>
        <end position="131"/>
    </location>
</feature>
<proteinExistence type="predicted"/>
<dbReference type="PANTHER" id="PTHR11860:SF118">
    <property type="entry name" value="CMRF35-LIKE MOLECULE 3-RELATED"/>
    <property type="match status" value="1"/>
</dbReference>